<accession>A0A1I7W635</accession>
<evidence type="ECO:0000313" key="1">
    <source>
        <dbReference type="Proteomes" id="UP000095283"/>
    </source>
</evidence>
<name>A0A1I7W635_HETBA</name>
<dbReference type="AlphaFoldDB" id="A0A1I7W635"/>
<organism evidence="1 2">
    <name type="scientific">Heterorhabditis bacteriophora</name>
    <name type="common">Entomopathogenic nematode worm</name>
    <dbReference type="NCBI Taxonomy" id="37862"/>
    <lineage>
        <taxon>Eukaryota</taxon>
        <taxon>Metazoa</taxon>
        <taxon>Ecdysozoa</taxon>
        <taxon>Nematoda</taxon>
        <taxon>Chromadorea</taxon>
        <taxon>Rhabditida</taxon>
        <taxon>Rhabditina</taxon>
        <taxon>Rhabditomorpha</taxon>
        <taxon>Strongyloidea</taxon>
        <taxon>Heterorhabditidae</taxon>
        <taxon>Heterorhabditis</taxon>
    </lineage>
</organism>
<evidence type="ECO:0000313" key="2">
    <source>
        <dbReference type="WBParaSite" id="Hba_00078"/>
    </source>
</evidence>
<sequence>MKIHRFYSTSAPDISVSQVLFFGIFSKTSLSLNVYFENQWETADVLRLFTVDAKEQHDDYSKQVFHRTIEQMTLPLESRRDHDDVAIPIVL</sequence>
<reference evidence="2" key="1">
    <citation type="submission" date="2016-11" db="UniProtKB">
        <authorList>
            <consortium name="WormBaseParasite"/>
        </authorList>
    </citation>
    <scope>IDENTIFICATION</scope>
</reference>
<keyword evidence="1" id="KW-1185">Reference proteome</keyword>
<proteinExistence type="predicted"/>
<dbReference type="WBParaSite" id="Hba_00078">
    <property type="protein sequence ID" value="Hba_00078"/>
    <property type="gene ID" value="Hba_00078"/>
</dbReference>
<dbReference type="Proteomes" id="UP000095283">
    <property type="component" value="Unplaced"/>
</dbReference>
<protein>
    <submittedName>
        <fullName evidence="2">Coatomer subunit delta</fullName>
    </submittedName>
</protein>